<evidence type="ECO:0000256" key="1">
    <source>
        <dbReference type="ARBA" id="ARBA00004651"/>
    </source>
</evidence>
<comment type="subcellular location">
    <subcellularLocation>
        <location evidence="1">Cell membrane</location>
        <topology evidence="1">Multi-pass membrane protein</topology>
    </subcellularLocation>
</comment>
<evidence type="ECO:0000256" key="5">
    <source>
        <dbReference type="ARBA" id="ARBA00023136"/>
    </source>
</evidence>
<protein>
    <submittedName>
        <fullName evidence="7">Na/Pi cotransporter family protein</fullName>
    </submittedName>
</protein>
<feature type="transmembrane region" description="Helical" evidence="6">
    <location>
        <begin position="133"/>
        <end position="155"/>
    </location>
</feature>
<keyword evidence="5 6" id="KW-0472">Membrane</keyword>
<organism evidence="7 8">
    <name type="scientific">Tumebacillus lipolyticus</name>
    <dbReference type="NCBI Taxonomy" id="1280370"/>
    <lineage>
        <taxon>Bacteria</taxon>
        <taxon>Bacillati</taxon>
        <taxon>Bacillota</taxon>
        <taxon>Bacilli</taxon>
        <taxon>Bacillales</taxon>
        <taxon>Alicyclobacillaceae</taxon>
        <taxon>Tumebacillus</taxon>
    </lineage>
</organism>
<keyword evidence="4 6" id="KW-1133">Transmembrane helix</keyword>
<evidence type="ECO:0000313" key="8">
    <source>
        <dbReference type="Proteomes" id="UP001597343"/>
    </source>
</evidence>
<feature type="transmembrane region" description="Helical" evidence="6">
    <location>
        <begin position="243"/>
        <end position="264"/>
    </location>
</feature>
<dbReference type="PANTHER" id="PTHR10010:SF46">
    <property type="entry name" value="SODIUM-DEPENDENT PHOSPHATE TRANSPORT PROTEIN 2B"/>
    <property type="match status" value="1"/>
</dbReference>
<dbReference type="PANTHER" id="PTHR10010">
    <property type="entry name" value="SOLUTE CARRIER FAMILY 34 SODIUM PHOSPHATE , MEMBER 2-RELATED"/>
    <property type="match status" value="1"/>
</dbReference>
<feature type="transmembrane region" description="Helical" evidence="6">
    <location>
        <begin position="284"/>
        <end position="309"/>
    </location>
</feature>
<reference evidence="8" key="1">
    <citation type="journal article" date="2019" name="Int. J. Syst. Evol. Microbiol.">
        <title>The Global Catalogue of Microorganisms (GCM) 10K type strain sequencing project: providing services to taxonomists for standard genome sequencing and annotation.</title>
        <authorList>
            <consortium name="The Broad Institute Genomics Platform"/>
            <consortium name="The Broad Institute Genome Sequencing Center for Infectious Disease"/>
            <person name="Wu L."/>
            <person name="Ma J."/>
        </authorList>
    </citation>
    <scope>NUCLEOTIDE SEQUENCE [LARGE SCALE GENOMIC DNA]</scope>
    <source>
        <strain evidence="8">CGMCC 1.13574</strain>
    </source>
</reference>
<keyword evidence="8" id="KW-1185">Reference proteome</keyword>
<feature type="transmembrane region" description="Helical" evidence="6">
    <location>
        <begin position="105"/>
        <end position="127"/>
    </location>
</feature>
<accession>A0ABW5A0I5</accession>
<keyword evidence="2" id="KW-1003">Cell membrane</keyword>
<evidence type="ECO:0000256" key="3">
    <source>
        <dbReference type="ARBA" id="ARBA00022692"/>
    </source>
</evidence>
<feature type="transmembrane region" description="Helical" evidence="6">
    <location>
        <begin position="69"/>
        <end position="93"/>
    </location>
</feature>
<dbReference type="Proteomes" id="UP001597343">
    <property type="component" value="Unassembled WGS sequence"/>
</dbReference>
<evidence type="ECO:0000256" key="6">
    <source>
        <dbReference type="SAM" id="Phobius"/>
    </source>
</evidence>
<dbReference type="InterPro" id="IPR004633">
    <property type="entry name" value="NaPi_cotrn-rel/YqeW-like"/>
</dbReference>
<dbReference type="NCBIfam" id="NF037997">
    <property type="entry name" value="Na_Pi_symport"/>
    <property type="match status" value="1"/>
</dbReference>
<dbReference type="InterPro" id="IPR003841">
    <property type="entry name" value="Na/Pi_transpt"/>
</dbReference>
<keyword evidence="3 6" id="KW-0812">Transmembrane</keyword>
<dbReference type="NCBIfam" id="TIGR00704">
    <property type="entry name" value="NaPi_cotrn_rel"/>
    <property type="match status" value="1"/>
</dbReference>
<evidence type="ECO:0000256" key="2">
    <source>
        <dbReference type="ARBA" id="ARBA00022475"/>
    </source>
</evidence>
<dbReference type="RefSeq" id="WP_386047621.1">
    <property type="nucleotide sequence ID" value="NZ_JBHUIO010000008.1"/>
</dbReference>
<dbReference type="EMBL" id="JBHUIO010000008">
    <property type="protein sequence ID" value="MFD2171104.1"/>
    <property type="molecule type" value="Genomic_DNA"/>
</dbReference>
<comment type="caution">
    <text evidence="7">The sequence shown here is derived from an EMBL/GenBank/DDBJ whole genome shotgun (WGS) entry which is preliminary data.</text>
</comment>
<gene>
    <name evidence="7" type="ORF">ACFSOY_14075</name>
</gene>
<feature type="transmembrane region" description="Helical" evidence="6">
    <location>
        <begin position="176"/>
        <end position="202"/>
    </location>
</feature>
<name>A0ABW5A0I5_9BACL</name>
<evidence type="ECO:0000256" key="4">
    <source>
        <dbReference type="ARBA" id="ARBA00022989"/>
    </source>
</evidence>
<dbReference type="Pfam" id="PF02690">
    <property type="entry name" value="Na_Pi_cotrans"/>
    <property type="match status" value="2"/>
</dbReference>
<sequence length="314" mass="33458">MVQLFWKSFLLLALGLSGFLAGMWIMRTGMERMALDRLPDLIGRFVKTPTRGLVTGTVLTALIHSSAGVSIISIGLVSAGVMTFADSLGVILGTNIGTTITTQMLSFDLDALILPSLVLGVLLSLLLRGKYKYIGLAVLGFAAIFLALELIERALQPLSQTDWFKSFLSESAQHPLLGVLAGCLLTAIITSSTATTMLTIVLAGQGLIGLEGAIAIVLGNNIGTCVTSVIAAIGQPLNAKRVALAHVILNVFGVVLFLPFLTGFADLCRLFSDNISVQVATSHLLFNLISSLAVWPFTKWYASLVIWLMPEPVK</sequence>
<proteinExistence type="predicted"/>
<feature type="transmembrane region" description="Helical" evidence="6">
    <location>
        <begin position="208"/>
        <end position="231"/>
    </location>
</feature>
<feature type="transmembrane region" description="Helical" evidence="6">
    <location>
        <begin position="6"/>
        <end position="25"/>
    </location>
</feature>
<evidence type="ECO:0000313" key="7">
    <source>
        <dbReference type="EMBL" id="MFD2171104.1"/>
    </source>
</evidence>